<dbReference type="Proteomes" id="UP000295504">
    <property type="component" value="Unassembled WGS sequence"/>
</dbReference>
<evidence type="ECO:0000313" key="4">
    <source>
        <dbReference type="Proteomes" id="UP000295504"/>
    </source>
</evidence>
<feature type="chain" id="PRO_5039115293" evidence="2">
    <location>
        <begin position="24"/>
        <end position="78"/>
    </location>
</feature>
<evidence type="ECO:0000256" key="2">
    <source>
        <dbReference type="SAM" id="SignalP"/>
    </source>
</evidence>
<feature type="region of interest" description="Disordered" evidence="1">
    <location>
        <begin position="26"/>
        <end position="78"/>
    </location>
</feature>
<dbReference type="EMBL" id="SLYC01000001">
    <property type="protein sequence ID" value="TCQ08002.1"/>
    <property type="molecule type" value="Genomic_DNA"/>
</dbReference>
<dbReference type="RefSeq" id="WP_132847180.1">
    <property type="nucleotide sequence ID" value="NZ_CP058648.1"/>
</dbReference>
<gene>
    <name evidence="3" type="ORF">EDD79_100186</name>
</gene>
<feature type="compositionally biased region" description="Low complexity" evidence="1">
    <location>
        <begin position="37"/>
        <end position="64"/>
    </location>
</feature>
<reference evidence="3 4" key="1">
    <citation type="submission" date="2019-03" db="EMBL/GenBank/DDBJ databases">
        <title>Genomic Encyclopedia of Type Strains, Phase IV (KMG-IV): sequencing the most valuable type-strain genomes for metagenomic binning, comparative biology and taxonomic classification.</title>
        <authorList>
            <person name="Goeker M."/>
        </authorList>
    </citation>
    <scope>NUCLEOTIDE SEQUENCE [LARGE SCALE GENOMIC DNA]</scope>
    <source>
        <strain evidence="3 4">DSM 100013</strain>
    </source>
</reference>
<name>A0A4R2TY60_9FIRM</name>
<keyword evidence="4" id="KW-1185">Reference proteome</keyword>
<dbReference type="PROSITE" id="PS51257">
    <property type="entry name" value="PROKAR_LIPOPROTEIN"/>
    <property type="match status" value="1"/>
</dbReference>
<keyword evidence="2" id="KW-0732">Signal</keyword>
<comment type="caution">
    <text evidence="3">The sequence shown here is derived from an EMBL/GenBank/DDBJ whole genome shotgun (WGS) entry which is preliminary data.</text>
</comment>
<organism evidence="3 4">
    <name type="scientific">Serpentinicella alkaliphila</name>
    <dbReference type="NCBI Taxonomy" id="1734049"/>
    <lineage>
        <taxon>Bacteria</taxon>
        <taxon>Bacillati</taxon>
        <taxon>Bacillota</taxon>
        <taxon>Clostridia</taxon>
        <taxon>Peptostreptococcales</taxon>
        <taxon>Natronincolaceae</taxon>
        <taxon>Serpentinicella</taxon>
    </lineage>
</organism>
<protein>
    <submittedName>
        <fullName evidence="3">Uncharacterized protein</fullName>
    </submittedName>
</protein>
<proteinExistence type="predicted"/>
<accession>A0A4R2TY60</accession>
<sequence length="78" mass="8895">MTFKKIMITFCLVLLFVVFTTGCRPQERPVPQERTVPQDQQQQWQTPLPQEPQQTVPQRQLQPTQPQPQNTPVPGAGG</sequence>
<evidence type="ECO:0000313" key="3">
    <source>
        <dbReference type="EMBL" id="TCQ08002.1"/>
    </source>
</evidence>
<evidence type="ECO:0000256" key="1">
    <source>
        <dbReference type="SAM" id="MobiDB-lite"/>
    </source>
</evidence>
<feature type="signal peptide" evidence="2">
    <location>
        <begin position="1"/>
        <end position="23"/>
    </location>
</feature>
<dbReference type="AlphaFoldDB" id="A0A4R2TY60"/>